<dbReference type="InterPro" id="IPR016181">
    <property type="entry name" value="Acyl_CoA_acyltransferase"/>
</dbReference>
<dbReference type="PANTHER" id="PTHR43792">
    <property type="entry name" value="GNAT FAMILY, PUTATIVE (AFU_ORTHOLOGUE AFUA_3G00765)-RELATED-RELATED"/>
    <property type="match status" value="1"/>
</dbReference>
<feature type="domain" description="N-acetyltransferase" evidence="1">
    <location>
        <begin position="9"/>
        <end position="164"/>
    </location>
</feature>
<name>A0AAW5R184_9HYPH</name>
<reference evidence="2 3" key="1">
    <citation type="submission" date="2022-04" db="EMBL/GenBank/DDBJ databases">
        <authorList>
            <person name="Ye Y.-Q."/>
            <person name="Du Z.-J."/>
        </authorList>
    </citation>
    <scope>NUCLEOTIDE SEQUENCE [LARGE SCALE GENOMIC DNA]</scope>
    <source>
        <strain evidence="2 3">A6E488</strain>
    </source>
</reference>
<dbReference type="PANTHER" id="PTHR43792:SF1">
    <property type="entry name" value="N-ACETYLTRANSFERASE DOMAIN-CONTAINING PROTEIN"/>
    <property type="match status" value="1"/>
</dbReference>
<dbReference type="InterPro" id="IPR000182">
    <property type="entry name" value="GNAT_dom"/>
</dbReference>
<dbReference type="PROSITE" id="PS51186">
    <property type="entry name" value="GNAT"/>
    <property type="match status" value="1"/>
</dbReference>
<protein>
    <submittedName>
        <fullName evidence="2">GNAT family N-acetyltransferase</fullName>
    </submittedName>
</protein>
<dbReference type="EMBL" id="JALIDZ010000010">
    <property type="protein sequence ID" value="MCT8974046.1"/>
    <property type="molecule type" value="Genomic_DNA"/>
</dbReference>
<dbReference type="Gene3D" id="3.40.630.30">
    <property type="match status" value="1"/>
</dbReference>
<evidence type="ECO:0000259" key="1">
    <source>
        <dbReference type="PROSITE" id="PS51186"/>
    </source>
</evidence>
<comment type="caution">
    <text evidence="2">The sequence shown here is derived from an EMBL/GenBank/DDBJ whole genome shotgun (WGS) entry which is preliminary data.</text>
</comment>
<evidence type="ECO:0000313" key="2">
    <source>
        <dbReference type="EMBL" id="MCT8974046.1"/>
    </source>
</evidence>
<dbReference type="AlphaFoldDB" id="A0AAW5R184"/>
<accession>A0AAW5R184</accession>
<evidence type="ECO:0000313" key="3">
    <source>
        <dbReference type="Proteomes" id="UP001320898"/>
    </source>
</evidence>
<keyword evidence="3" id="KW-1185">Reference proteome</keyword>
<dbReference type="SUPFAM" id="SSF55729">
    <property type="entry name" value="Acyl-CoA N-acyltransferases (Nat)"/>
    <property type="match status" value="1"/>
</dbReference>
<dbReference type="GO" id="GO:0016747">
    <property type="term" value="F:acyltransferase activity, transferring groups other than amino-acyl groups"/>
    <property type="evidence" value="ECO:0007669"/>
    <property type="project" value="InterPro"/>
</dbReference>
<dbReference type="Proteomes" id="UP001320898">
    <property type="component" value="Unassembled WGS sequence"/>
</dbReference>
<organism evidence="2 3">
    <name type="scientific">Microbaculum marinisediminis</name>
    <dbReference type="NCBI Taxonomy" id="2931392"/>
    <lineage>
        <taxon>Bacteria</taxon>
        <taxon>Pseudomonadati</taxon>
        <taxon>Pseudomonadota</taxon>
        <taxon>Alphaproteobacteria</taxon>
        <taxon>Hyphomicrobiales</taxon>
        <taxon>Tepidamorphaceae</taxon>
        <taxon>Microbaculum</taxon>
    </lineage>
</organism>
<dbReference type="RefSeq" id="WP_261617632.1">
    <property type="nucleotide sequence ID" value="NZ_JALIDZ010000010.1"/>
</dbReference>
<sequence>MTEIRTERLVLRPYRADEADLLGLLLRDRRVVFWQTERVTERDVAGVLTRSLALRPRGLGWFAAFRHDDGRFVGNAILQPLDGTEEIEIGYHLVPEAWGKGYAREAAAAVLDYGFQALRLPRIVAVVLPENARSQRVLERLGLPYIEDRIHAGHLHRYHALSRADYLAGHENVAEPSET</sequence>
<dbReference type="InterPro" id="IPR051531">
    <property type="entry name" value="N-acetyltransferase"/>
</dbReference>
<gene>
    <name evidence="2" type="ORF">MUB46_19450</name>
</gene>
<dbReference type="Pfam" id="PF13302">
    <property type="entry name" value="Acetyltransf_3"/>
    <property type="match status" value="1"/>
</dbReference>
<proteinExistence type="predicted"/>